<reference evidence="10 11" key="1">
    <citation type="journal article" date="2024" name="G3 (Bethesda)">
        <title>Genome assembly of Hibiscus sabdariffa L. provides insights into metabolisms of medicinal natural products.</title>
        <authorList>
            <person name="Kim T."/>
        </authorList>
    </citation>
    <scope>NUCLEOTIDE SEQUENCE [LARGE SCALE GENOMIC DNA]</scope>
    <source>
        <strain evidence="10">TK-2024</strain>
        <tissue evidence="10">Old leaves</tissue>
    </source>
</reference>
<sequence>MNAQNKSGGSSDSTGTNNDSGSKDVVTLKKGPWTTTEDVMLTEYVRTHGEGNWNAVQKNTGLARCGKSCRLRWTNHLRPNLKKGAFSPEEERTIIELHAKMGNKWARMATQLPGRTDNEIKNYWNTRVKRRQRQGLPLYPPDIQPLYSQHHHRYSQPPPPPTSASPTTASACFSFQTPIMSLHKSTMPASLHSLRPPPQDFLFNPYSAATTPLPLNSPSGSTLPPPISPFPSPHSQPPFPTLPLFDYPAATADYEFFHSNKRFKHDGSQSNNSGGSFMLPFSHVQGYSNRVTLDLDFDSGSFFPLKTEQDGNSADGLLDDMLQEAQALAAGGNGGGNKEMPKEMNSASATQHDQDQDQEEEEDYSRLINDDGPTTSMGMAINEWCNDTGGSSDRQPSVATDNVNHLALDHMHHIASLFPVDHISPGHAARSSSVRSWHNL</sequence>
<evidence type="ECO:0000313" key="10">
    <source>
        <dbReference type="EMBL" id="KAK9016823.1"/>
    </source>
</evidence>
<feature type="domain" description="HTH myb-type" evidence="9">
    <location>
        <begin position="78"/>
        <end position="132"/>
    </location>
</feature>
<keyword evidence="3" id="KW-0805">Transcription regulation</keyword>
<feature type="domain" description="Myb-like" evidence="8">
    <location>
        <begin position="25"/>
        <end position="77"/>
    </location>
</feature>
<dbReference type="PROSITE" id="PS50090">
    <property type="entry name" value="MYB_LIKE"/>
    <property type="match status" value="2"/>
</dbReference>
<evidence type="ECO:0000256" key="3">
    <source>
        <dbReference type="ARBA" id="ARBA00023015"/>
    </source>
</evidence>
<keyword evidence="2" id="KW-0677">Repeat</keyword>
<keyword evidence="5" id="KW-0804">Transcription</keyword>
<evidence type="ECO:0000256" key="7">
    <source>
        <dbReference type="SAM" id="MobiDB-lite"/>
    </source>
</evidence>
<protein>
    <submittedName>
        <fullName evidence="10">Uncharacterized protein</fullName>
    </submittedName>
</protein>
<evidence type="ECO:0000313" key="11">
    <source>
        <dbReference type="Proteomes" id="UP001396334"/>
    </source>
</evidence>
<evidence type="ECO:0000259" key="8">
    <source>
        <dbReference type="PROSITE" id="PS50090"/>
    </source>
</evidence>
<proteinExistence type="predicted"/>
<dbReference type="Proteomes" id="UP001396334">
    <property type="component" value="Unassembled WGS sequence"/>
</dbReference>
<evidence type="ECO:0000256" key="4">
    <source>
        <dbReference type="ARBA" id="ARBA00023125"/>
    </source>
</evidence>
<dbReference type="EMBL" id="JBBPBN010000020">
    <property type="protein sequence ID" value="KAK9016823.1"/>
    <property type="molecule type" value="Genomic_DNA"/>
</dbReference>
<evidence type="ECO:0000256" key="2">
    <source>
        <dbReference type="ARBA" id="ARBA00022737"/>
    </source>
</evidence>
<evidence type="ECO:0000256" key="5">
    <source>
        <dbReference type="ARBA" id="ARBA00023163"/>
    </source>
</evidence>
<comment type="caution">
    <text evidence="10">The sequence shown here is derived from an EMBL/GenBank/DDBJ whole genome shotgun (WGS) entry which is preliminary data.</text>
</comment>
<dbReference type="PANTHER" id="PTHR47995:SF18">
    <property type="entry name" value="TRANSCRIPTION FACTOR MYB65"/>
    <property type="match status" value="1"/>
</dbReference>
<gene>
    <name evidence="10" type="ORF">V6N11_079316</name>
</gene>
<name>A0ABR2RVK1_9ROSI</name>
<dbReference type="CDD" id="cd00167">
    <property type="entry name" value="SANT"/>
    <property type="match status" value="2"/>
</dbReference>
<feature type="compositionally biased region" description="Low complexity" evidence="7">
    <location>
        <begin position="7"/>
        <end position="20"/>
    </location>
</feature>
<feature type="region of interest" description="Disordered" evidence="7">
    <location>
        <begin position="131"/>
        <end position="169"/>
    </location>
</feature>
<dbReference type="PANTHER" id="PTHR47995">
    <property type="entry name" value="TRANSCRIPTION FACTOR MYB33-RELATED"/>
    <property type="match status" value="1"/>
</dbReference>
<dbReference type="InterPro" id="IPR017930">
    <property type="entry name" value="Myb_dom"/>
</dbReference>
<dbReference type="PROSITE" id="PS51294">
    <property type="entry name" value="HTH_MYB"/>
    <property type="match status" value="2"/>
</dbReference>
<keyword evidence="4" id="KW-0238">DNA-binding</keyword>
<evidence type="ECO:0000256" key="1">
    <source>
        <dbReference type="ARBA" id="ARBA00004123"/>
    </source>
</evidence>
<dbReference type="SMART" id="SM00717">
    <property type="entry name" value="SANT"/>
    <property type="match status" value="2"/>
</dbReference>
<evidence type="ECO:0000256" key="6">
    <source>
        <dbReference type="ARBA" id="ARBA00023242"/>
    </source>
</evidence>
<dbReference type="Gene3D" id="1.10.10.60">
    <property type="entry name" value="Homeodomain-like"/>
    <property type="match status" value="2"/>
</dbReference>
<organism evidence="10 11">
    <name type="scientific">Hibiscus sabdariffa</name>
    <name type="common">roselle</name>
    <dbReference type="NCBI Taxonomy" id="183260"/>
    <lineage>
        <taxon>Eukaryota</taxon>
        <taxon>Viridiplantae</taxon>
        <taxon>Streptophyta</taxon>
        <taxon>Embryophyta</taxon>
        <taxon>Tracheophyta</taxon>
        <taxon>Spermatophyta</taxon>
        <taxon>Magnoliopsida</taxon>
        <taxon>eudicotyledons</taxon>
        <taxon>Gunneridae</taxon>
        <taxon>Pentapetalae</taxon>
        <taxon>rosids</taxon>
        <taxon>malvids</taxon>
        <taxon>Malvales</taxon>
        <taxon>Malvaceae</taxon>
        <taxon>Malvoideae</taxon>
        <taxon>Hibiscus</taxon>
    </lineage>
</organism>
<evidence type="ECO:0000259" key="9">
    <source>
        <dbReference type="PROSITE" id="PS51294"/>
    </source>
</evidence>
<dbReference type="Pfam" id="PF00249">
    <property type="entry name" value="Myb_DNA-binding"/>
    <property type="match status" value="2"/>
</dbReference>
<dbReference type="InterPro" id="IPR009057">
    <property type="entry name" value="Homeodomain-like_sf"/>
</dbReference>
<feature type="domain" description="HTH myb-type" evidence="9">
    <location>
        <begin position="27"/>
        <end position="77"/>
    </location>
</feature>
<keyword evidence="6" id="KW-0539">Nucleus</keyword>
<feature type="domain" description="Myb-like" evidence="8">
    <location>
        <begin position="78"/>
        <end position="128"/>
    </location>
</feature>
<dbReference type="InterPro" id="IPR001005">
    <property type="entry name" value="SANT/Myb"/>
</dbReference>
<dbReference type="SUPFAM" id="SSF46689">
    <property type="entry name" value="Homeodomain-like"/>
    <property type="match status" value="1"/>
</dbReference>
<feature type="region of interest" description="Disordered" evidence="7">
    <location>
        <begin position="1"/>
        <end position="29"/>
    </location>
</feature>
<comment type="subcellular location">
    <subcellularLocation>
        <location evidence="1">Nucleus</location>
    </subcellularLocation>
</comment>
<accession>A0ABR2RVK1</accession>
<feature type="region of interest" description="Disordered" evidence="7">
    <location>
        <begin position="329"/>
        <end position="373"/>
    </location>
</feature>
<keyword evidence="11" id="KW-1185">Reference proteome</keyword>